<dbReference type="GO" id="GO:0004722">
    <property type="term" value="F:protein serine/threonine phosphatase activity"/>
    <property type="evidence" value="ECO:0007669"/>
    <property type="project" value="InterPro"/>
</dbReference>
<dbReference type="KEGG" id="dpte:113799064"/>
<gene>
    <name evidence="6" type="primary">LOC113799064</name>
</gene>
<dbReference type="SUPFAM" id="SSF81606">
    <property type="entry name" value="PP2C-like"/>
    <property type="match status" value="1"/>
</dbReference>
<keyword evidence="2" id="KW-0378">Hydrolase</keyword>
<dbReference type="PROSITE" id="PS01032">
    <property type="entry name" value="PPM_1"/>
    <property type="match status" value="1"/>
</dbReference>
<proteinExistence type="predicted"/>
<dbReference type="Gene3D" id="3.60.40.10">
    <property type="entry name" value="PPM-type phosphatase domain"/>
    <property type="match status" value="2"/>
</dbReference>
<evidence type="ECO:0000313" key="6">
    <source>
        <dbReference type="RefSeq" id="XP_027205456.1"/>
    </source>
</evidence>
<name>A0A6P6YL24_DERPT</name>
<organism evidence="5 6">
    <name type="scientific">Dermatophagoides pteronyssinus</name>
    <name type="common">European house dust mite</name>
    <dbReference type="NCBI Taxonomy" id="6956"/>
    <lineage>
        <taxon>Eukaryota</taxon>
        <taxon>Metazoa</taxon>
        <taxon>Ecdysozoa</taxon>
        <taxon>Arthropoda</taxon>
        <taxon>Chelicerata</taxon>
        <taxon>Arachnida</taxon>
        <taxon>Acari</taxon>
        <taxon>Acariformes</taxon>
        <taxon>Sarcoptiformes</taxon>
        <taxon>Astigmata</taxon>
        <taxon>Psoroptidia</taxon>
        <taxon>Analgoidea</taxon>
        <taxon>Pyroglyphidae</taxon>
        <taxon>Dermatophagoidinae</taxon>
        <taxon>Dermatophagoides</taxon>
    </lineage>
</organism>
<sequence>MFLVSKELTLFGVFDGHGKFGHQISQYVQQTLPLLLIQHLASTKRVEQALAMAFYEMQHLVEEVSDPIGVTYKPDISHYELDADDEFLILASDGIWEFLSSQNCADLLAQCTNTFNAHEVLDLRRCLYTSQQYKFYLRESRHVIYKQFLRAYQSMHIAEMRVE</sequence>
<evidence type="ECO:0000259" key="4">
    <source>
        <dbReference type="PROSITE" id="PS51746"/>
    </source>
</evidence>
<dbReference type="RefSeq" id="XP_027205456.1">
    <property type="nucleotide sequence ID" value="XM_027349655.1"/>
</dbReference>
<evidence type="ECO:0000256" key="2">
    <source>
        <dbReference type="ARBA" id="ARBA00022801"/>
    </source>
</evidence>
<accession>A0A6P6YL24</accession>
<protein>
    <submittedName>
        <fullName evidence="6">Uncharacterized protein LOC113799064</fullName>
    </submittedName>
</protein>
<evidence type="ECO:0000313" key="5">
    <source>
        <dbReference type="Proteomes" id="UP000515146"/>
    </source>
</evidence>
<dbReference type="PROSITE" id="PS51746">
    <property type="entry name" value="PPM_2"/>
    <property type="match status" value="1"/>
</dbReference>
<dbReference type="Proteomes" id="UP000515146">
    <property type="component" value="Unplaced"/>
</dbReference>
<keyword evidence="3" id="KW-0904">Protein phosphatase</keyword>
<dbReference type="InterPro" id="IPR036457">
    <property type="entry name" value="PPM-type-like_dom_sf"/>
</dbReference>
<evidence type="ECO:0000256" key="3">
    <source>
        <dbReference type="ARBA" id="ARBA00022912"/>
    </source>
</evidence>
<keyword evidence="5" id="KW-1185">Reference proteome</keyword>
<keyword evidence="1" id="KW-0479">Metal-binding</keyword>
<dbReference type="AlphaFoldDB" id="A0A6P6YL24"/>
<dbReference type="GO" id="GO:0046872">
    <property type="term" value="F:metal ion binding"/>
    <property type="evidence" value="ECO:0007669"/>
    <property type="project" value="UniProtKB-KW"/>
</dbReference>
<reference evidence="6" key="1">
    <citation type="submission" date="2025-08" db="UniProtKB">
        <authorList>
            <consortium name="RefSeq"/>
        </authorList>
    </citation>
    <scope>IDENTIFICATION</scope>
    <source>
        <strain evidence="6">Airmid</strain>
    </source>
</reference>
<dbReference type="InterPro" id="IPR015655">
    <property type="entry name" value="PP2C"/>
</dbReference>
<dbReference type="PANTHER" id="PTHR47992">
    <property type="entry name" value="PROTEIN PHOSPHATASE"/>
    <property type="match status" value="1"/>
</dbReference>
<dbReference type="OrthoDB" id="416093at2759"/>
<dbReference type="InterPro" id="IPR000222">
    <property type="entry name" value="PP2C_BS"/>
</dbReference>
<feature type="domain" description="PPM-type phosphatase" evidence="4">
    <location>
        <begin position="1"/>
        <end position="163"/>
    </location>
</feature>
<dbReference type="Pfam" id="PF00481">
    <property type="entry name" value="PP2C"/>
    <property type="match status" value="1"/>
</dbReference>
<evidence type="ECO:0000256" key="1">
    <source>
        <dbReference type="ARBA" id="ARBA00022723"/>
    </source>
</evidence>
<dbReference type="InParanoid" id="A0A6P6YL24"/>
<dbReference type="InterPro" id="IPR001932">
    <property type="entry name" value="PPM-type_phosphatase-like_dom"/>
</dbReference>